<dbReference type="InterPro" id="IPR000801">
    <property type="entry name" value="Esterase-like"/>
</dbReference>
<organism evidence="4 5">
    <name type="scientific">Tenacibaculum vairaonense</name>
    <dbReference type="NCBI Taxonomy" id="3137860"/>
    <lineage>
        <taxon>Bacteria</taxon>
        <taxon>Pseudomonadati</taxon>
        <taxon>Bacteroidota</taxon>
        <taxon>Flavobacteriia</taxon>
        <taxon>Flavobacteriales</taxon>
        <taxon>Flavobacteriaceae</taxon>
        <taxon>Tenacibaculum</taxon>
    </lineage>
</organism>
<dbReference type="PANTHER" id="PTHR40841:SF2">
    <property type="entry name" value="SIDEROPHORE-DEGRADING ESTERASE (EUROFUNG)"/>
    <property type="match status" value="1"/>
</dbReference>
<evidence type="ECO:0000256" key="1">
    <source>
        <dbReference type="ARBA" id="ARBA00005622"/>
    </source>
</evidence>
<dbReference type="InterPro" id="IPR029058">
    <property type="entry name" value="AB_hydrolase_fold"/>
</dbReference>
<gene>
    <name evidence="4" type="ORF">T190115A13A_60084</name>
</gene>
<sequence length="269" mass="31450">MKKLLLILFTLTIQLSNAQNTVCINKSIKHTIHSKHLKESRDYWVSLPLHYSDSLKYPVIYVFDAEWRFDLIKNITFDLGANQKIKNSIIVGIPHIDMEKKRGQDLTFSQSNIEYDGDKVDSTWYNDTNSGKGMPFFNYLTNELIPDVNKKYATNNHETLIGHSYGGYFGGYILSLNHPFEVLHIYDPSIWFSNGEVINRFKKNYNNKKVTIHLTYQPIPEFHKNKIEDFIKELAKKKNIKLTTKLYPEDTHNSLFLDSFYKGILKTNK</sequence>
<dbReference type="PANTHER" id="PTHR40841">
    <property type="entry name" value="SIDEROPHORE TRIACETYLFUSARININE C ESTERASE"/>
    <property type="match status" value="1"/>
</dbReference>
<accession>A0ABM9PQM8</accession>
<keyword evidence="2 4" id="KW-0378">Hydrolase</keyword>
<keyword evidence="5" id="KW-1185">Reference proteome</keyword>
<evidence type="ECO:0000313" key="4">
    <source>
        <dbReference type="EMBL" id="CAL2108089.1"/>
    </source>
</evidence>
<evidence type="ECO:0000256" key="3">
    <source>
        <dbReference type="SAM" id="SignalP"/>
    </source>
</evidence>
<reference evidence="4 5" key="1">
    <citation type="submission" date="2024-05" db="EMBL/GenBank/DDBJ databases">
        <authorList>
            <person name="Duchaud E."/>
        </authorList>
    </citation>
    <scope>NUCLEOTIDE SEQUENCE [LARGE SCALE GENOMIC DNA]</scope>
    <source>
        <strain evidence="4">Ena-SAMPLE-TAB-13-05-2024-13:56:06:370-140305</strain>
    </source>
</reference>
<proteinExistence type="inferred from homology"/>
<evidence type="ECO:0000256" key="2">
    <source>
        <dbReference type="ARBA" id="ARBA00022801"/>
    </source>
</evidence>
<keyword evidence="3" id="KW-0732">Signal</keyword>
<feature type="signal peptide" evidence="3">
    <location>
        <begin position="1"/>
        <end position="18"/>
    </location>
</feature>
<protein>
    <submittedName>
        <fullName evidence="4">Alpha/beta hydrolase</fullName>
    </submittedName>
</protein>
<feature type="chain" id="PRO_5046608375" evidence="3">
    <location>
        <begin position="19"/>
        <end position="269"/>
    </location>
</feature>
<dbReference type="InterPro" id="IPR052558">
    <property type="entry name" value="Siderophore_Hydrolase_D"/>
</dbReference>
<evidence type="ECO:0000313" key="5">
    <source>
        <dbReference type="Proteomes" id="UP001497602"/>
    </source>
</evidence>
<comment type="caution">
    <text evidence="4">The sequence shown here is derived from an EMBL/GenBank/DDBJ whole genome shotgun (WGS) entry which is preliminary data.</text>
</comment>
<dbReference type="Proteomes" id="UP001497602">
    <property type="component" value="Unassembled WGS sequence"/>
</dbReference>
<name>A0ABM9PQM8_9FLAO</name>
<comment type="similarity">
    <text evidence="1">Belongs to the esterase D family.</text>
</comment>
<dbReference type="GO" id="GO:0016787">
    <property type="term" value="F:hydrolase activity"/>
    <property type="evidence" value="ECO:0007669"/>
    <property type="project" value="UniProtKB-KW"/>
</dbReference>
<dbReference type="SUPFAM" id="SSF53474">
    <property type="entry name" value="alpha/beta-Hydrolases"/>
    <property type="match status" value="1"/>
</dbReference>
<dbReference type="EMBL" id="CAXJRC010000043">
    <property type="protein sequence ID" value="CAL2108089.1"/>
    <property type="molecule type" value="Genomic_DNA"/>
</dbReference>
<dbReference type="Gene3D" id="3.40.50.1820">
    <property type="entry name" value="alpha/beta hydrolase"/>
    <property type="match status" value="1"/>
</dbReference>
<dbReference type="RefSeq" id="WP_348739654.1">
    <property type="nucleotide sequence ID" value="NZ_CAXJRC010000043.1"/>
</dbReference>
<dbReference type="Pfam" id="PF00756">
    <property type="entry name" value="Esterase"/>
    <property type="match status" value="1"/>
</dbReference>